<dbReference type="InterPro" id="IPR006935">
    <property type="entry name" value="Helicase/UvrB_N"/>
</dbReference>
<dbReference type="InterPro" id="IPR050742">
    <property type="entry name" value="Helicase_Restrict-Modif_Enz"/>
</dbReference>
<evidence type="ECO:0000313" key="3">
    <source>
        <dbReference type="EMBL" id="HAF07126.1"/>
    </source>
</evidence>
<name>A0A348MJA0_UNCW3</name>
<dbReference type="Pfam" id="PF04851">
    <property type="entry name" value="ResIII"/>
    <property type="match status" value="1"/>
</dbReference>
<protein>
    <submittedName>
        <fullName evidence="3">Uncharacterized protein</fullName>
    </submittedName>
</protein>
<gene>
    <name evidence="3" type="ORF">DCG82_01815</name>
</gene>
<dbReference type="PANTHER" id="PTHR47396">
    <property type="entry name" value="TYPE I RESTRICTION ENZYME ECOKI R PROTEIN"/>
    <property type="match status" value="1"/>
</dbReference>
<dbReference type="PANTHER" id="PTHR47396:SF1">
    <property type="entry name" value="ATP-DEPENDENT HELICASE IRC3-RELATED"/>
    <property type="match status" value="1"/>
</dbReference>
<accession>A0A348MJA0</accession>
<dbReference type="Gene3D" id="3.40.50.300">
    <property type="entry name" value="P-loop containing nucleotide triphosphate hydrolases"/>
    <property type="match status" value="2"/>
</dbReference>
<evidence type="ECO:0000259" key="1">
    <source>
        <dbReference type="Pfam" id="PF04851"/>
    </source>
</evidence>
<dbReference type="GO" id="GO:0005829">
    <property type="term" value="C:cytosol"/>
    <property type="evidence" value="ECO:0007669"/>
    <property type="project" value="TreeGrafter"/>
</dbReference>
<dbReference type="InterPro" id="IPR045572">
    <property type="entry name" value="RE_endonuc_C"/>
</dbReference>
<dbReference type="InterPro" id="IPR027417">
    <property type="entry name" value="P-loop_NTPase"/>
</dbReference>
<dbReference type="GO" id="GO:0005524">
    <property type="term" value="F:ATP binding"/>
    <property type="evidence" value="ECO:0007669"/>
    <property type="project" value="InterPro"/>
</dbReference>
<proteinExistence type="predicted"/>
<evidence type="ECO:0000259" key="2">
    <source>
        <dbReference type="Pfam" id="PF19778"/>
    </source>
</evidence>
<comment type="caution">
    <text evidence="3">The sequence shown here is derived from an EMBL/GenBank/DDBJ whole genome shotgun (WGS) entry which is preliminary data.</text>
</comment>
<dbReference type="Pfam" id="PF19778">
    <property type="entry name" value="RE_endonuc"/>
    <property type="match status" value="1"/>
</dbReference>
<organism evidence="3 4">
    <name type="scientific">candidate division WOR-3 bacterium</name>
    <dbReference type="NCBI Taxonomy" id="2052148"/>
    <lineage>
        <taxon>Bacteria</taxon>
        <taxon>Bacteria division WOR-3</taxon>
    </lineage>
</organism>
<feature type="domain" description="Helicase/UvrB N-terminal" evidence="1">
    <location>
        <begin position="185"/>
        <end position="375"/>
    </location>
</feature>
<evidence type="ECO:0000313" key="4">
    <source>
        <dbReference type="Proteomes" id="UP000262454"/>
    </source>
</evidence>
<dbReference type="Proteomes" id="UP000262454">
    <property type="component" value="Unassembled WGS sequence"/>
</dbReference>
<sequence length="932" mass="108899">MGGDITMLSNKENFKLSHGAPKTWVQYDKTLPYVEDRDPSRKPTCHLIKDGENSYKVVEGRRPSKMLLVNKLREEVYKWRDDDYPGITDTTRELLYFWFFNDHKINGELFRFWFCQREAIETLIYLFEVKKYDDLKPVIKTYAENFRKDLFTMAVEFSEDTEGNRKLIRYFPELEQQGEQDLPEKGLLRYAFKMATGSGKTYAMALIIVWSYFNNLREKSNRYPNNFLIIAPNVIVYERLAKDFADNKIFYSLPLIPPSWKPLWNLKVTLRGDDSPLNPSGNLIVNNIQQLYESRRVEQSPANIVDEILGRMPQKDLTKSPEFLIDKIKKLDNLMVFNDEAHHVHDEDLKWHKTLMSIHKSLGLNLWLDFSATPKTQTGTYYPWIIVDYPLAQAVEDRIVKAPLIVHRVDKKDPENITTKNVIQKYGDWISAALERWKEHYKVYSSVGKKPVLFIMAEKNDYADKIAETIRKMKGLGIKNPEEEVMVIHVKTRERESAETEIKITDKELPILRQRAREIDEPENKVKIIVSNMMLREGWDVQNVSVVLGLRPFTSKAQILPEQAVGRGLRLMRGISPDHTQTLEVMGTQAFEEFVRELEKEGVGINTVKTPPPLPVTIAPEKSRLIYDIEIPQTEFRYYRNYRNIEDFNPLEVSSLYSSDKLEEKRKIILRMEFATTGTDVGTAAMPAYSLISGRELVAYIVNEVMKRARLTCEFSLLYPKIETYILKECFEVEIEDIEDERLRGNLSNDAIREAIIDLLAKELGKISLESKEMVSKTGKLRLSQIEPFTWRRKHLRCKKTVFNFVAVYNDYEAEFAQFLDKSEDIEKFAAFADKFSIDYFSSKGAIRMYHPDFIAVQKVGNKRVYWILETKGREYEETDKKDAAIKRWCEDITSQTKQEWKYLKIMQTSFNSLKPKNFSDLVTGLYNTEKI</sequence>
<dbReference type="EMBL" id="DMCX01000013">
    <property type="protein sequence ID" value="HAF07126.1"/>
    <property type="molecule type" value="Genomic_DNA"/>
</dbReference>
<dbReference type="GO" id="GO:0003677">
    <property type="term" value="F:DNA binding"/>
    <property type="evidence" value="ECO:0007669"/>
    <property type="project" value="InterPro"/>
</dbReference>
<feature type="domain" description="Type III restriction enzyme C-terminal endonuclease" evidence="2">
    <location>
        <begin position="799"/>
        <end position="887"/>
    </location>
</feature>
<dbReference type="SUPFAM" id="SSF52540">
    <property type="entry name" value="P-loop containing nucleoside triphosphate hydrolases"/>
    <property type="match status" value="1"/>
</dbReference>
<reference evidence="3 4" key="1">
    <citation type="journal article" date="2018" name="Nat. Biotechnol.">
        <title>A standardized bacterial taxonomy based on genome phylogeny substantially revises the tree of life.</title>
        <authorList>
            <person name="Parks D.H."/>
            <person name="Chuvochina M."/>
            <person name="Waite D.W."/>
            <person name="Rinke C."/>
            <person name="Skarshewski A."/>
            <person name="Chaumeil P.A."/>
            <person name="Hugenholtz P."/>
        </authorList>
    </citation>
    <scope>NUCLEOTIDE SEQUENCE [LARGE SCALE GENOMIC DNA]</scope>
    <source>
        <strain evidence="3">UBA7921</strain>
    </source>
</reference>
<dbReference type="AlphaFoldDB" id="A0A348MJA0"/>
<dbReference type="GO" id="GO:0015668">
    <property type="term" value="F:type III site-specific deoxyribonuclease activity"/>
    <property type="evidence" value="ECO:0007669"/>
    <property type="project" value="InterPro"/>
</dbReference>